<gene>
    <name evidence="2" type="ORF">CYCCA115_LOCUS6242</name>
</gene>
<dbReference type="AlphaFoldDB" id="A0AAD2FKW4"/>
<feature type="domain" description="Helicase-associated" evidence="1">
    <location>
        <begin position="40"/>
        <end position="101"/>
    </location>
</feature>
<name>A0AAD2FKW4_9STRA</name>
<dbReference type="Pfam" id="PF03457">
    <property type="entry name" value="HA"/>
    <property type="match status" value="3"/>
</dbReference>
<evidence type="ECO:0000259" key="1">
    <source>
        <dbReference type="Pfam" id="PF03457"/>
    </source>
</evidence>
<evidence type="ECO:0000313" key="3">
    <source>
        <dbReference type="Proteomes" id="UP001295423"/>
    </source>
</evidence>
<proteinExistence type="predicted"/>
<dbReference type="Gene3D" id="6.10.140.530">
    <property type="match status" value="3"/>
</dbReference>
<sequence>MSRQRSKRRRKTQAALTDEQIRLLDQVDFPWEPRKERFERGWIVKYQELARLYEKDGHPKAVKYQSSLSAWMNKQRRRRFGKGDHKLLTDKQIRLLDTIDFPWAPHEIGWHTKYQALVDFYKEHGHVNVQNGSSLHNWARNQRSKRVGKGFGAPLTREQIRLLDGIGFTWAPTGGPHQIAWQKKYQELAEFYKTYGNLKVKAPSSLYTWMRTQQYRRAGKGACLPLTDEQIRPLDEICFPWRAPRIRGSGGANEA</sequence>
<comment type="caution">
    <text evidence="2">The sequence shown here is derived from an EMBL/GenBank/DDBJ whole genome shotgun (WGS) entry which is preliminary data.</text>
</comment>
<accession>A0AAD2FKW4</accession>
<feature type="domain" description="Helicase-associated" evidence="1">
    <location>
        <begin position="178"/>
        <end position="237"/>
    </location>
</feature>
<organism evidence="2 3">
    <name type="scientific">Cylindrotheca closterium</name>
    <dbReference type="NCBI Taxonomy" id="2856"/>
    <lineage>
        <taxon>Eukaryota</taxon>
        <taxon>Sar</taxon>
        <taxon>Stramenopiles</taxon>
        <taxon>Ochrophyta</taxon>
        <taxon>Bacillariophyta</taxon>
        <taxon>Bacillariophyceae</taxon>
        <taxon>Bacillariophycidae</taxon>
        <taxon>Bacillariales</taxon>
        <taxon>Bacillariaceae</taxon>
        <taxon>Cylindrotheca</taxon>
    </lineage>
</organism>
<dbReference type="PANTHER" id="PTHR33418:SF1">
    <property type="entry name" value="HELICASE-ASSOCIATED DOMAIN-CONTAINING PROTEIN"/>
    <property type="match status" value="1"/>
</dbReference>
<dbReference type="EMBL" id="CAKOGP040000757">
    <property type="protein sequence ID" value="CAJ1938705.1"/>
    <property type="molecule type" value="Genomic_DNA"/>
</dbReference>
<keyword evidence="3" id="KW-1185">Reference proteome</keyword>
<dbReference type="Proteomes" id="UP001295423">
    <property type="component" value="Unassembled WGS sequence"/>
</dbReference>
<evidence type="ECO:0000313" key="2">
    <source>
        <dbReference type="EMBL" id="CAJ1938705.1"/>
    </source>
</evidence>
<dbReference type="PANTHER" id="PTHR33418">
    <property type="entry name" value="HELICASE-ASSOCIATED"/>
    <property type="match status" value="1"/>
</dbReference>
<feature type="domain" description="Helicase-associated" evidence="1">
    <location>
        <begin position="108"/>
        <end position="168"/>
    </location>
</feature>
<reference evidence="2" key="1">
    <citation type="submission" date="2023-08" db="EMBL/GenBank/DDBJ databases">
        <authorList>
            <person name="Audoor S."/>
            <person name="Bilcke G."/>
        </authorList>
    </citation>
    <scope>NUCLEOTIDE SEQUENCE</scope>
</reference>
<protein>
    <recommendedName>
        <fullName evidence="1">Helicase-associated domain-containing protein</fullName>
    </recommendedName>
</protein>
<dbReference type="InterPro" id="IPR005114">
    <property type="entry name" value="Helicase_assoc"/>
</dbReference>